<dbReference type="GO" id="GO:0005777">
    <property type="term" value="C:peroxisome"/>
    <property type="evidence" value="ECO:0007669"/>
    <property type="project" value="UniProtKB-SubCell"/>
</dbReference>
<organism evidence="4 5">
    <name type="scientific">Panagrolaimus superbus</name>
    <dbReference type="NCBI Taxonomy" id="310955"/>
    <lineage>
        <taxon>Eukaryota</taxon>
        <taxon>Metazoa</taxon>
        <taxon>Ecdysozoa</taxon>
        <taxon>Nematoda</taxon>
        <taxon>Chromadorea</taxon>
        <taxon>Rhabditida</taxon>
        <taxon>Tylenchina</taxon>
        <taxon>Panagrolaimomorpha</taxon>
        <taxon>Panagrolaimoidea</taxon>
        <taxon>Panagrolaimidae</taxon>
        <taxon>Panagrolaimus</taxon>
    </lineage>
</organism>
<accession>A0A914XYC5</accession>
<dbReference type="AlphaFoldDB" id="A0A914XYC5"/>
<evidence type="ECO:0000256" key="2">
    <source>
        <dbReference type="ARBA" id="ARBA00023140"/>
    </source>
</evidence>
<keyword evidence="4" id="KW-1185">Reference proteome</keyword>
<evidence type="ECO:0000256" key="1">
    <source>
        <dbReference type="ARBA" id="ARBA00004275"/>
    </source>
</evidence>
<proteinExistence type="predicted"/>
<dbReference type="Gene3D" id="3.40.50.980">
    <property type="match status" value="2"/>
</dbReference>
<evidence type="ECO:0000259" key="3">
    <source>
        <dbReference type="Pfam" id="PF00501"/>
    </source>
</evidence>
<dbReference type="Proteomes" id="UP000887577">
    <property type="component" value="Unplaced"/>
</dbReference>
<keyword evidence="2" id="KW-0576">Peroxisome</keyword>
<feature type="domain" description="AMP-dependent synthetase/ligase" evidence="3">
    <location>
        <begin position="33"/>
        <end position="392"/>
    </location>
</feature>
<dbReference type="InterPro" id="IPR020845">
    <property type="entry name" value="AMP-binding_CS"/>
</dbReference>
<comment type="subcellular location">
    <subcellularLocation>
        <location evidence="1">Peroxisome</location>
    </subcellularLocation>
</comment>
<name>A0A914XYC5_9BILA</name>
<dbReference type="PANTHER" id="PTHR24096:SF422">
    <property type="entry name" value="BCDNA.GH02901"/>
    <property type="match status" value="1"/>
</dbReference>
<sequence>MVLFQSPFDAVPVEDKPFGEEKILSKIWKHSIKYPRKKAILCAENEDQYLTYSELYLYSLSVASFLEENGICHGNVAATVMLNDLFYAPIFIGCALRGVTLTSGSMSNTHYELERQFTDASPKIIFCSKDALDRILTATKNLTIKMIIIIDGDKNATYSNSNIFNFSKVFNAVPLPHLPPANINIETDALILPYSSGTTGTPKGVIITHKGFGTHANIYNSVLEKYLQNVCTQKPYISDQEHELLLLPINHMFGCCTLFNCLMMAKTVVLMKQFEPEPFFEAIQKFKIRMLMIHPPVLIMLSKHSSVDKYDLSCIEIIFSSAAAAGKDIIEEVKRKHPNLRQVTQCYGTTECLVATFPDSGNLPNGSVGKVAPLGKLKVVDVETGLELRQGTEATKESIDAEGWRFWVCG</sequence>
<protein>
    <submittedName>
        <fullName evidence="5">AMP-dependent synthetase/ligase domain-containing protein</fullName>
    </submittedName>
</protein>
<dbReference type="SUPFAM" id="SSF56801">
    <property type="entry name" value="Acetyl-CoA synthetase-like"/>
    <property type="match status" value="1"/>
</dbReference>
<dbReference type="InterPro" id="IPR000873">
    <property type="entry name" value="AMP-dep_synth/lig_dom"/>
</dbReference>
<dbReference type="WBParaSite" id="PSU_v2.g11535.t1">
    <property type="protein sequence ID" value="PSU_v2.g11535.t1"/>
    <property type="gene ID" value="PSU_v2.g11535"/>
</dbReference>
<reference evidence="5" key="1">
    <citation type="submission" date="2022-11" db="UniProtKB">
        <authorList>
            <consortium name="WormBaseParasite"/>
        </authorList>
    </citation>
    <scope>IDENTIFICATION</scope>
</reference>
<dbReference type="GO" id="GO:0016405">
    <property type="term" value="F:CoA-ligase activity"/>
    <property type="evidence" value="ECO:0007669"/>
    <property type="project" value="TreeGrafter"/>
</dbReference>
<evidence type="ECO:0000313" key="4">
    <source>
        <dbReference type="Proteomes" id="UP000887577"/>
    </source>
</evidence>
<dbReference type="Pfam" id="PF00501">
    <property type="entry name" value="AMP-binding"/>
    <property type="match status" value="1"/>
</dbReference>
<evidence type="ECO:0000313" key="5">
    <source>
        <dbReference type="WBParaSite" id="PSU_v2.g11535.t1"/>
    </source>
</evidence>
<dbReference type="PROSITE" id="PS00455">
    <property type="entry name" value="AMP_BINDING"/>
    <property type="match status" value="1"/>
</dbReference>
<dbReference type="Gene3D" id="2.30.38.10">
    <property type="entry name" value="Luciferase, Domain 3"/>
    <property type="match status" value="1"/>
</dbReference>
<dbReference type="PANTHER" id="PTHR24096">
    <property type="entry name" value="LONG-CHAIN-FATTY-ACID--COA LIGASE"/>
    <property type="match status" value="1"/>
</dbReference>